<dbReference type="InterPro" id="IPR011990">
    <property type="entry name" value="TPR-like_helical_dom_sf"/>
</dbReference>
<dbReference type="PANTHER" id="PTHR45586">
    <property type="entry name" value="TPR REPEAT-CONTAINING PROTEIN PA4667"/>
    <property type="match status" value="1"/>
</dbReference>
<evidence type="ECO:0000256" key="1">
    <source>
        <dbReference type="ARBA" id="ARBA00022737"/>
    </source>
</evidence>
<sequence length="814" mass="89726">MPRKMNQPSIARQRSFAQRRHSARRFQIAAIAALSMISAACSSPEAKIEKYYASGQEFLENGEYGKANVQFQSILKIDEAHVPALIGLAEIAENKQNLKAMFGLYQRIIRLDATNTFAQIQLGKLYLIGSDEKAALESAERALQLEPNSADAIALKAGILLRLGDTEGAVKLARQAISIQPTQIEAATVLATERGMNGDLEGAIGELDRVLNIDPKAAVLQLLRIQILSQLERPEDVLAGFARLVELFPEEPAYRRAYAMEFIKRKDFAAAKEQMETLVDLDPESNDAKLDVVRIVSAKDGADAAESRLRAFVKEFPKNQDLRFALVDLQYDRGALDNAIATLEPLMTSDDVAVALRAKNKLTLLYLRDGDRDKAKVLVDEILEADDNNTDALIRRASFLLDDGEFDTGVADLRTALSNNPDLVEAMVLMSRAFELQDNVDFARAELAKAFETSGKKTNVANAYAKFLIRHGDVRRAEDVLVQSLAAFPGNLDNLKLLAAVRLGLQDWQGADEVASIIETLDVTDEDDLTSQIRTVALSGLGDYDQVIDMLSAQNKDTPLESRPLAMLVSAYLRSDRFDEAEQLLKNVIASDANNYFARVLLARTYGTRGDAAAGEAVLLEAIDVDPSRGEAFELLYRYNVARGERDKAIALIEDGLTRAPDNMALKFYKADYLVTTGKLEQALEIYGDLIETRPDDRIIANNFVSLSSDLRKDKKSIARALEVARVLEKDESALVQDTVGWAYYRAGQYDRALEFLTKASATTSNGEILYHLGAAQIAAGVEEAGRASLNKALEVGGENFRFETEVRALLNQQ</sequence>
<dbReference type="AlphaFoldDB" id="A0A3B0SL62"/>
<reference evidence="3" key="1">
    <citation type="submission" date="2018-06" db="EMBL/GenBank/DDBJ databases">
        <authorList>
            <person name="Zhirakovskaya E."/>
        </authorList>
    </citation>
    <scope>NUCLEOTIDE SEQUENCE</scope>
</reference>
<dbReference type="SUPFAM" id="SSF81901">
    <property type="entry name" value="HCP-like"/>
    <property type="match status" value="1"/>
</dbReference>
<dbReference type="EMBL" id="UOEH01000527">
    <property type="protein sequence ID" value="VAW06555.1"/>
    <property type="molecule type" value="Genomic_DNA"/>
</dbReference>
<name>A0A3B0SL62_9ZZZZ</name>
<protein>
    <submittedName>
        <fullName evidence="3">Uncharacterized protein</fullName>
    </submittedName>
</protein>
<dbReference type="SMART" id="SM00028">
    <property type="entry name" value="TPR"/>
    <property type="match status" value="12"/>
</dbReference>
<dbReference type="Pfam" id="PF13432">
    <property type="entry name" value="TPR_16"/>
    <property type="match status" value="2"/>
</dbReference>
<dbReference type="PROSITE" id="PS50005">
    <property type="entry name" value="TPR"/>
    <property type="match status" value="2"/>
</dbReference>
<dbReference type="InterPro" id="IPR019734">
    <property type="entry name" value="TPR_rpt"/>
</dbReference>
<keyword evidence="1" id="KW-0677">Repeat</keyword>
<accession>A0A3B0SL62</accession>
<dbReference type="Pfam" id="PF14559">
    <property type="entry name" value="TPR_19"/>
    <property type="match status" value="2"/>
</dbReference>
<organism evidence="3">
    <name type="scientific">hydrothermal vent metagenome</name>
    <dbReference type="NCBI Taxonomy" id="652676"/>
    <lineage>
        <taxon>unclassified sequences</taxon>
        <taxon>metagenomes</taxon>
        <taxon>ecological metagenomes</taxon>
    </lineage>
</organism>
<proteinExistence type="predicted"/>
<dbReference type="InterPro" id="IPR051012">
    <property type="entry name" value="CellSynth/LPSAsmb/PSIAsmb"/>
</dbReference>
<gene>
    <name evidence="3" type="ORF">MNBD_ALPHA05-746</name>
</gene>
<keyword evidence="2" id="KW-0802">TPR repeat</keyword>
<dbReference type="Gene3D" id="1.25.40.10">
    <property type="entry name" value="Tetratricopeptide repeat domain"/>
    <property type="match status" value="3"/>
</dbReference>
<dbReference type="SUPFAM" id="SSF48452">
    <property type="entry name" value="TPR-like"/>
    <property type="match status" value="2"/>
</dbReference>
<dbReference type="PANTHER" id="PTHR45586:SF1">
    <property type="entry name" value="LIPOPOLYSACCHARIDE ASSEMBLY PROTEIN B"/>
    <property type="match status" value="1"/>
</dbReference>
<evidence type="ECO:0000256" key="2">
    <source>
        <dbReference type="ARBA" id="ARBA00022803"/>
    </source>
</evidence>
<evidence type="ECO:0000313" key="3">
    <source>
        <dbReference type="EMBL" id="VAW06555.1"/>
    </source>
</evidence>